<dbReference type="EMBL" id="CM043800">
    <property type="protein sequence ID" value="KAI4811604.1"/>
    <property type="molecule type" value="Genomic_DNA"/>
</dbReference>
<comment type="caution">
    <text evidence="1">The sequence shown here is derived from an EMBL/GenBank/DDBJ whole genome shotgun (WGS) entry which is preliminary data.</text>
</comment>
<reference evidence="1" key="1">
    <citation type="submission" date="2022-05" db="EMBL/GenBank/DDBJ databases">
        <title>Chromosome-level genome of Chaenocephalus aceratus.</title>
        <authorList>
            <person name="Park H."/>
        </authorList>
    </citation>
    <scope>NUCLEOTIDE SEQUENCE</scope>
    <source>
        <strain evidence="1">KU_202001</strain>
    </source>
</reference>
<evidence type="ECO:0000313" key="1">
    <source>
        <dbReference type="EMBL" id="KAI4811604.1"/>
    </source>
</evidence>
<feature type="non-terminal residue" evidence="1">
    <location>
        <position position="1"/>
    </location>
</feature>
<dbReference type="Proteomes" id="UP001057452">
    <property type="component" value="Chromosome 16"/>
</dbReference>
<protein>
    <submittedName>
        <fullName evidence="1">Uncharacterized protein</fullName>
    </submittedName>
</protein>
<feature type="non-terminal residue" evidence="1">
    <location>
        <position position="64"/>
    </location>
</feature>
<accession>A0ACB9WFE2</accession>
<gene>
    <name evidence="1" type="ORF">KUCAC02_014483</name>
</gene>
<evidence type="ECO:0000313" key="2">
    <source>
        <dbReference type="Proteomes" id="UP001057452"/>
    </source>
</evidence>
<name>A0ACB9WFE2_CHAAC</name>
<keyword evidence="2" id="KW-1185">Reference proteome</keyword>
<proteinExistence type="predicted"/>
<sequence length="64" mass="7495">RPQILLIRTQPTRFCQKTGKGEDVYYVQGSGKQRSKEPKKKNKQRLRFRAQNQHSDHLASSRPS</sequence>
<organism evidence="1 2">
    <name type="scientific">Chaenocephalus aceratus</name>
    <name type="common">Blackfin icefish</name>
    <name type="synonym">Chaenichthys aceratus</name>
    <dbReference type="NCBI Taxonomy" id="36190"/>
    <lineage>
        <taxon>Eukaryota</taxon>
        <taxon>Metazoa</taxon>
        <taxon>Chordata</taxon>
        <taxon>Craniata</taxon>
        <taxon>Vertebrata</taxon>
        <taxon>Euteleostomi</taxon>
        <taxon>Actinopterygii</taxon>
        <taxon>Neopterygii</taxon>
        <taxon>Teleostei</taxon>
        <taxon>Neoteleostei</taxon>
        <taxon>Acanthomorphata</taxon>
        <taxon>Eupercaria</taxon>
        <taxon>Perciformes</taxon>
        <taxon>Notothenioidei</taxon>
        <taxon>Channichthyidae</taxon>
        <taxon>Chaenocephalus</taxon>
    </lineage>
</organism>